<dbReference type="SUPFAM" id="SSF52091">
    <property type="entry name" value="SpoIIaa-like"/>
    <property type="match status" value="1"/>
</dbReference>
<feature type="domain" description="STAS" evidence="1">
    <location>
        <begin position="16"/>
        <end position="101"/>
    </location>
</feature>
<dbReference type="EMBL" id="JAAQQR010000002">
    <property type="protein sequence ID" value="NID04371.1"/>
    <property type="molecule type" value="Genomic_DNA"/>
</dbReference>
<proteinExistence type="predicted"/>
<dbReference type="RefSeq" id="WP_167123948.1">
    <property type="nucleotide sequence ID" value="NZ_JAAQQR010000002.1"/>
</dbReference>
<sequence>MKPSNFQLSHPAPDTLAVSGALTFATAADVLDTARAELDRGTQASLDLSGVSQADSAGLATVLALLAHARGKGRAIAVTRAPAGLLALARVSGVESLLGTA</sequence>
<dbReference type="Pfam" id="PF13466">
    <property type="entry name" value="STAS_2"/>
    <property type="match status" value="1"/>
</dbReference>
<dbReference type="Gene3D" id="3.30.750.24">
    <property type="entry name" value="STAS domain"/>
    <property type="match status" value="1"/>
</dbReference>
<dbReference type="CDD" id="cd07043">
    <property type="entry name" value="STAS_anti-anti-sigma_factors"/>
    <property type="match status" value="1"/>
</dbReference>
<name>A0ABX0Q3N1_9GAMM</name>
<organism evidence="2 3">
    <name type="scientific">Luteibacter jiangsuensis</name>
    <dbReference type="NCBI Taxonomy" id="637577"/>
    <lineage>
        <taxon>Bacteria</taxon>
        <taxon>Pseudomonadati</taxon>
        <taxon>Pseudomonadota</taxon>
        <taxon>Gammaproteobacteria</taxon>
        <taxon>Lysobacterales</taxon>
        <taxon>Rhodanobacteraceae</taxon>
        <taxon>Luteibacter</taxon>
    </lineage>
</organism>
<evidence type="ECO:0000313" key="2">
    <source>
        <dbReference type="EMBL" id="NID04371.1"/>
    </source>
</evidence>
<evidence type="ECO:0000313" key="3">
    <source>
        <dbReference type="Proteomes" id="UP001429601"/>
    </source>
</evidence>
<keyword evidence="3" id="KW-1185">Reference proteome</keyword>
<dbReference type="Proteomes" id="UP001429601">
    <property type="component" value="Unassembled WGS sequence"/>
</dbReference>
<dbReference type="InterPro" id="IPR058548">
    <property type="entry name" value="MlaB-like_STAS"/>
</dbReference>
<protein>
    <submittedName>
        <fullName evidence="2">STAS domain-containing protein</fullName>
    </submittedName>
</protein>
<comment type="caution">
    <text evidence="2">The sequence shown here is derived from an EMBL/GenBank/DDBJ whole genome shotgun (WGS) entry which is preliminary data.</text>
</comment>
<evidence type="ECO:0000259" key="1">
    <source>
        <dbReference type="PROSITE" id="PS50801"/>
    </source>
</evidence>
<dbReference type="PROSITE" id="PS50801">
    <property type="entry name" value="STAS"/>
    <property type="match status" value="1"/>
</dbReference>
<dbReference type="PANTHER" id="PTHR35849">
    <property type="entry name" value="BLR2341 PROTEIN"/>
    <property type="match status" value="1"/>
</dbReference>
<dbReference type="InterPro" id="IPR036513">
    <property type="entry name" value="STAS_dom_sf"/>
</dbReference>
<dbReference type="InterPro" id="IPR002645">
    <property type="entry name" value="STAS_dom"/>
</dbReference>
<dbReference type="PANTHER" id="PTHR35849:SF1">
    <property type="entry name" value="INTERMEMBRANE PHOSPHOLIPID TRANSPORT SYSTEM BINDING PROTEIN MLAB"/>
    <property type="match status" value="1"/>
</dbReference>
<gene>
    <name evidence="2" type="ORF">HBF26_05705</name>
</gene>
<dbReference type="InterPro" id="IPR052746">
    <property type="entry name" value="MlaB_ABC_Transporter"/>
</dbReference>
<reference evidence="2 3" key="1">
    <citation type="journal article" date="2011" name="Curr. Microbiol.">
        <title>Luteibacter jiangsuensis sp. nov.: a methamidophos-degrading bacterium isolated from a methamidophos-manufacturing factory.</title>
        <authorList>
            <person name="Wang L."/>
            <person name="Wang G.L."/>
            <person name="Li S.P."/>
            <person name="Jiang J.D."/>
        </authorList>
    </citation>
    <scope>NUCLEOTIDE SEQUENCE [LARGE SCALE GENOMIC DNA]</scope>
    <source>
        <strain evidence="2 3">CGMCC 1.10133</strain>
    </source>
</reference>
<accession>A0ABX0Q3N1</accession>